<protein>
    <submittedName>
        <fullName evidence="3">Glycosyltransferase</fullName>
    </submittedName>
</protein>
<keyword evidence="4" id="KW-1185">Reference proteome</keyword>
<dbReference type="Pfam" id="PF00534">
    <property type="entry name" value="Glycos_transf_1"/>
    <property type="match status" value="1"/>
</dbReference>
<evidence type="ECO:0000256" key="1">
    <source>
        <dbReference type="ARBA" id="ARBA00022679"/>
    </source>
</evidence>
<dbReference type="PANTHER" id="PTHR12526">
    <property type="entry name" value="GLYCOSYLTRANSFERASE"/>
    <property type="match status" value="1"/>
</dbReference>
<dbReference type="InterPro" id="IPR001296">
    <property type="entry name" value="Glyco_trans_1"/>
</dbReference>
<dbReference type="CDD" id="cd03801">
    <property type="entry name" value="GT4_PimA-like"/>
    <property type="match status" value="1"/>
</dbReference>
<proteinExistence type="predicted"/>
<dbReference type="KEGG" id="eke:EK0264_10685"/>
<reference evidence="3 4" key="1">
    <citation type="journal article" date="2018" name="Int. J. Syst. Evol. Microbiol.">
        <title>Epidermidibacterium keratini gen. nov., sp. nov., a member of the family Sporichthyaceae, isolated from keratin epidermis.</title>
        <authorList>
            <person name="Lee D.G."/>
            <person name="Trujillo M.E."/>
            <person name="Kang S."/>
            <person name="Nam J.J."/>
            <person name="Kim Y.J."/>
        </authorList>
    </citation>
    <scope>NUCLEOTIDE SEQUENCE [LARGE SCALE GENOMIC DNA]</scope>
    <source>
        <strain evidence="3 4">EPI-7</strain>
    </source>
</reference>
<dbReference type="EMBL" id="CP047156">
    <property type="protein sequence ID" value="QHC00708.1"/>
    <property type="molecule type" value="Genomic_DNA"/>
</dbReference>
<gene>
    <name evidence="3" type="ORF">EK0264_10685</name>
</gene>
<dbReference type="SUPFAM" id="SSF53756">
    <property type="entry name" value="UDP-Glycosyltransferase/glycogen phosphorylase"/>
    <property type="match status" value="1"/>
</dbReference>
<keyword evidence="1 3" id="KW-0808">Transferase</keyword>
<dbReference type="RefSeq" id="WP_159545459.1">
    <property type="nucleotide sequence ID" value="NZ_CP047156.1"/>
</dbReference>
<dbReference type="Proteomes" id="UP000463857">
    <property type="component" value="Chromosome"/>
</dbReference>
<name>A0A7L4YNQ6_9ACTN</name>
<accession>A0A7L4YNQ6</accession>
<evidence type="ECO:0000313" key="3">
    <source>
        <dbReference type="EMBL" id="QHC00708.1"/>
    </source>
</evidence>
<organism evidence="3 4">
    <name type="scientific">Epidermidibacterium keratini</name>
    <dbReference type="NCBI Taxonomy" id="1891644"/>
    <lineage>
        <taxon>Bacteria</taxon>
        <taxon>Bacillati</taxon>
        <taxon>Actinomycetota</taxon>
        <taxon>Actinomycetes</taxon>
        <taxon>Sporichthyales</taxon>
        <taxon>Sporichthyaceae</taxon>
        <taxon>Epidermidibacterium</taxon>
    </lineage>
</organism>
<dbReference type="Gene3D" id="3.40.50.2000">
    <property type="entry name" value="Glycogen Phosphorylase B"/>
    <property type="match status" value="2"/>
</dbReference>
<dbReference type="InParanoid" id="A0A7L4YNQ6"/>
<dbReference type="PANTHER" id="PTHR12526:SF635">
    <property type="entry name" value="GLYCOSYL TRANSFERASE GROUP 1"/>
    <property type="match status" value="1"/>
</dbReference>
<evidence type="ECO:0000313" key="4">
    <source>
        <dbReference type="Proteomes" id="UP000463857"/>
    </source>
</evidence>
<dbReference type="GO" id="GO:0016757">
    <property type="term" value="F:glycosyltransferase activity"/>
    <property type="evidence" value="ECO:0007669"/>
    <property type="project" value="InterPro"/>
</dbReference>
<evidence type="ECO:0000259" key="2">
    <source>
        <dbReference type="Pfam" id="PF00534"/>
    </source>
</evidence>
<dbReference type="AlphaFoldDB" id="A0A7L4YNQ6"/>
<sequence>MPIKIAVITDDVVTERMAGPAIRAWHLATELASHGHEVTLFSTRFADRQTADFTVTYSAVATGALEPLREVVAWADCVITQGYTTFFEPWILTQDKYLVVDLYDPIHIELLEAESAASPAEQEIALARAYDALDLQVEFGDFFICASQRQRDLWLGYLSAKRRLNFVNYRVDPELNQLIDLVPFGISNDDPPVTDGHVLRGVVPGIDADAEILLWAGGIYNWFDPVTLIRAVAELRRTRPSVHLVFMGVRHPLADAVADGSLRDAYRVAEELEVLGSHVHFLDGWVPYEQRHQYLLEADLGVSTHFVNAETAYSFRTRMLDYLWCGLPIVCTEGDEFAAIVAADELGEAVPARNVEALRAAIERLLADDNLRAQTRVRVRATAERYRWSSVVQPVVQYCAAPYKSPDGHPTARTIGPVFYAKRDATRRVRHVRAYVEINGWRRLIRRGTERTLAAGLRLVRRPRSSTAANDDPS</sequence>
<feature type="domain" description="Glycosyl transferase family 1" evidence="2">
    <location>
        <begin position="205"/>
        <end position="376"/>
    </location>
</feature>
<dbReference type="OrthoDB" id="9771846at2"/>